<proteinExistence type="predicted"/>
<comment type="caution">
    <text evidence="2">The sequence shown here is derived from an EMBL/GenBank/DDBJ whole genome shotgun (WGS) entry which is preliminary data.</text>
</comment>
<dbReference type="EMBL" id="CAMGYJ010000007">
    <property type="protein sequence ID" value="CAI0447765.1"/>
    <property type="molecule type" value="Genomic_DNA"/>
</dbReference>
<organism evidence="2 3">
    <name type="scientific">Linum tenue</name>
    <dbReference type="NCBI Taxonomy" id="586396"/>
    <lineage>
        <taxon>Eukaryota</taxon>
        <taxon>Viridiplantae</taxon>
        <taxon>Streptophyta</taxon>
        <taxon>Embryophyta</taxon>
        <taxon>Tracheophyta</taxon>
        <taxon>Spermatophyta</taxon>
        <taxon>Magnoliopsida</taxon>
        <taxon>eudicotyledons</taxon>
        <taxon>Gunneridae</taxon>
        <taxon>Pentapetalae</taxon>
        <taxon>rosids</taxon>
        <taxon>fabids</taxon>
        <taxon>Malpighiales</taxon>
        <taxon>Linaceae</taxon>
        <taxon>Linum</taxon>
    </lineage>
</organism>
<evidence type="ECO:0000313" key="3">
    <source>
        <dbReference type="Proteomes" id="UP001154282"/>
    </source>
</evidence>
<keyword evidence="3" id="KW-1185">Reference proteome</keyword>
<dbReference type="AlphaFoldDB" id="A0AAV0MPW3"/>
<accession>A0AAV0MPW3</accession>
<sequence>MLSISSGDEEVSKDRPPAKGRAGGGGAGRGGKDDDGWDGGEPDCWKRVDEAEGLSATVGRSQWRLSRPATAAPCTSLDGYTSGVVRWLHRADIGPDKYSLPYFLFIFLYNCPP</sequence>
<reference evidence="2" key="1">
    <citation type="submission" date="2022-08" db="EMBL/GenBank/DDBJ databases">
        <authorList>
            <person name="Gutierrez-Valencia J."/>
        </authorList>
    </citation>
    <scope>NUCLEOTIDE SEQUENCE</scope>
</reference>
<feature type="region of interest" description="Disordered" evidence="1">
    <location>
        <begin position="1"/>
        <end position="44"/>
    </location>
</feature>
<gene>
    <name evidence="2" type="ORF">LITE_LOCUS29532</name>
</gene>
<protein>
    <submittedName>
        <fullName evidence="2">Uncharacterized protein</fullName>
    </submittedName>
</protein>
<dbReference type="Proteomes" id="UP001154282">
    <property type="component" value="Unassembled WGS sequence"/>
</dbReference>
<name>A0AAV0MPW3_9ROSI</name>
<evidence type="ECO:0000256" key="1">
    <source>
        <dbReference type="SAM" id="MobiDB-lite"/>
    </source>
</evidence>
<evidence type="ECO:0000313" key="2">
    <source>
        <dbReference type="EMBL" id="CAI0447765.1"/>
    </source>
</evidence>